<dbReference type="Proteomes" id="UP001642487">
    <property type="component" value="Chromosome 1"/>
</dbReference>
<protein>
    <recommendedName>
        <fullName evidence="2">Enoyl reductase (ER) domain-containing protein</fullName>
    </recommendedName>
</protein>
<proteinExistence type="predicted"/>
<keyword evidence="1" id="KW-0560">Oxidoreductase</keyword>
<evidence type="ECO:0000313" key="3">
    <source>
        <dbReference type="EMBL" id="CAK9309232.1"/>
    </source>
</evidence>
<dbReference type="CDD" id="cd08295">
    <property type="entry name" value="double_bond_reductase_like"/>
    <property type="match status" value="1"/>
</dbReference>
<dbReference type="InterPro" id="IPR041694">
    <property type="entry name" value="ADH_N_2"/>
</dbReference>
<evidence type="ECO:0000313" key="4">
    <source>
        <dbReference type="Proteomes" id="UP001642487"/>
    </source>
</evidence>
<dbReference type="SMART" id="SM00829">
    <property type="entry name" value="PKS_ER"/>
    <property type="match status" value="1"/>
</dbReference>
<dbReference type="Pfam" id="PF00107">
    <property type="entry name" value="ADH_zinc_N"/>
    <property type="match status" value="1"/>
</dbReference>
<dbReference type="Gene3D" id="3.40.50.720">
    <property type="entry name" value="NAD(P)-binding Rossmann-like Domain"/>
    <property type="match status" value="1"/>
</dbReference>
<dbReference type="SUPFAM" id="SSF50129">
    <property type="entry name" value="GroES-like"/>
    <property type="match status" value="1"/>
</dbReference>
<dbReference type="InterPro" id="IPR013149">
    <property type="entry name" value="ADH-like_C"/>
</dbReference>
<dbReference type="InterPro" id="IPR045010">
    <property type="entry name" value="MDR_fam"/>
</dbReference>
<organism evidence="3 4">
    <name type="scientific">Citrullus colocynthis</name>
    <name type="common">colocynth</name>
    <dbReference type="NCBI Taxonomy" id="252529"/>
    <lineage>
        <taxon>Eukaryota</taxon>
        <taxon>Viridiplantae</taxon>
        <taxon>Streptophyta</taxon>
        <taxon>Embryophyta</taxon>
        <taxon>Tracheophyta</taxon>
        <taxon>Spermatophyta</taxon>
        <taxon>Magnoliopsida</taxon>
        <taxon>eudicotyledons</taxon>
        <taxon>Gunneridae</taxon>
        <taxon>Pentapetalae</taxon>
        <taxon>rosids</taxon>
        <taxon>fabids</taxon>
        <taxon>Cucurbitales</taxon>
        <taxon>Cucurbitaceae</taxon>
        <taxon>Benincaseae</taxon>
        <taxon>Citrullus</taxon>
    </lineage>
</organism>
<dbReference type="PANTHER" id="PTHR43205:SF7">
    <property type="entry name" value="PROSTAGLANDIN REDUCTASE 1"/>
    <property type="match status" value="1"/>
</dbReference>
<dbReference type="Pfam" id="PF16884">
    <property type="entry name" value="ADH_N_2"/>
    <property type="match status" value="1"/>
</dbReference>
<reference evidence="3 4" key="1">
    <citation type="submission" date="2024-03" db="EMBL/GenBank/DDBJ databases">
        <authorList>
            <person name="Gkanogiannis A."/>
            <person name="Becerra Lopez-Lavalle L."/>
        </authorList>
    </citation>
    <scope>NUCLEOTIDE SEQUENCE [LARGE SCALE GENOMIC DNA]</scope>
</reference>
<dbReference type="EMBL" id="OZ021735">
    <property type="protein sequence ID" value="CAK9309232.1"/>
    <property type="molecule type" value="Genomic_DNA"/>
</dbReference>
<evidence type="ECO:0000259" key="2">
    <source>
        <dbReference type="SMART" id="SM00829"/>
    </source>
</evidence>
<dbReference type="Gene3D" id="3.90.180.10">
    <property type="entry name" value="Medium-chain alcohol dehydrogenases, catalytic domain"/>
    <property type="match status" value="1"/>
</dbReference>
<dbReference type="InterPro" id="IPR011032">
    <property type="entry name" value="GroES-like_sf"/>
</dbReference>
<gene>
    <name evidence="3" type="ORF">CITCOLO1_LOCUS778</name>
</gene>
<dbReference type="SUPFAM" id="SSF51735">
    <property type="entry name" value="NAD(P)-binding Rossmann-fold domains"/>
    <property type="match status" value="1"/>
</dbReference>
<feature type="domain" description="Enoyl reductase (ER)" evidence="2">
    <location>
        <begin position="31"/>
        <end position="339"/>
    </location>
</feature>
<accession>A0ABP0XRQ2</accession>
<evidence type="ECO:0000256" key="1">
    <source>
        <dbReference type="ARBA" id="ARBA00023002"/>
    </source>
</evidence>
<name>A0ABP0XRQ2_9ROSI</name>
<keyword evidence="4" id="KW-1185">Reference proteome</keyword>
<sequence length="344" mass="38205">MAQIGDEVKNKQVVFRDYVSGFPKESDFIITSSTIRLKLPQASNAVLLKILYLSCDPYMRMLMESRSAPNSYSPGSLLHGFGVAKVLESAHSDFNEGELVWGILKWEEYSVVEEPGKLFKIHHTDVPLSYYTGILGMPGITAYFGFHDICSPKKGEYVFVSAASGAVGQLVGQLAKLMGCYVVGSAGSKEKIELLKNKFGFDEVFNYKEERDLDAALKRCFPEGIDIYFENVGGKTLDAVLLNMRPHGRIAVCGMISQYNLDQMEGVHNLLHLVLQRIRMEGFSAPDYFHLYANFLEAMLPYIKEGKIKYVEDTVHGLESGPAALIGLFSGRNIGKQVVAISTE</sequence>
<dbReference type="InterPro" id="IPR020843">
    <property type="entry name" value="ER"/>
</dbReference>
<dbReference type="InterPro" id="IPR036291">
    <property type="entry name" value="NAD(P)-bd_dom_sf"/>
</dbReference>
<dbReference type="PANTHER" id="PTHR43205">
    <property type="entry name" value="PROSTAGLANDIN REDUCTASE"/>
    <property type="match status" value="1"/>
</dbReference>